<dbReference type="SMART" id="SM01059">
    <property type="entry name" value="CAT"/>
    <property type="match status" value="1"/>
</dbReference>
<dbReference type="Proteomes" id="UP001147148">
    <property type="component" value="Unassembled WGS sequence"/>
</dbReference>
<name>A0ABT5X1S9_9ENTE</name>
<dbReference type="InterPro" id="IPR001707">
    <property type="entry name" value="Cmp_AcTrfase"/>
</dbReference>
<organism evidence="1 2">
    <name type="scientific">Vagococcus proximus</name>
    <dbReference type="NCBI Taxonomy" id="2991417"/>
    <lineage>
        <taxon>Bacteria</taxon>
        <taxon>Bacillati</taxon>
        <taxon>Bacillota</taxon>
        <taxon>Bacilli</taxon>
        <taxon>Lactobacillales</taxon>
        <taxon>Enterococcaceae</taxon>
        <taxon>Vagococcus</taxon>
    </lineage>
</organism>
<keyword evidence="2" id="KW-1185">Reference proteome</keyword>
<dbReference type="RefSeq" id="WP_275471527.1">
    <property type="nucleotide sequence ID" value="NZ_JAPDSH010000004.1"/>
</dbReference>
<evidence type="ECO:0000313" key="2">
    <source>
        <dbReference type="Proteomes" id="UP001147148"/>
    </source>
</evidence>
<dbReference type="PIRSF" id="PIRSF000440">
    <property type="entry name" value="CAT"/>
    <property type="match status" value="1"/>
</dbReference>
<dbReference type="PANTHER" id="PTHR38474:SF2">
    <property type="entry name" value="CHLORAMPHENICOL ACETYLTRANSFERASE"/>
    <property type="match status" value="1"/>
</dbReference>
<sequence>MFNKIEKETWVRKEHFNYFSTQARNSFNLTKKIEATKVLEVKNQYDLSFYGIMLYVLTKTANDIPELRMGYHKGVLGYWDDVHPSYTIFNERTKTFSNIWTPYQEDLLAFVKSMQEDKSRYKNQTSLFPQKNYVENTLTISCLPWLDYDSFSIEVEDQSFYSPIITFSKYVIEGEQVVLKVSLRCHHAVADGYHASLFFETLEKYITTLGK</sequence>
<gene>
    <name evidence="1" type="ORF">OL233_06505</name>
</gene>
<evidence type="ECO:0000313" key="1">
    <source>
        <dbReference type="EMBL" id="MDF0479940.1"/>
    </source>
</evidence>
<protein>
    <submittedName>
        <fullName evidence="1">Chloramphenicol acetyltransferase</fullName>
    </submittedName>
</protein>
<reference evidence="1" key="1">
    <citation type="submission" date="2022-10" db="EMBL/GenBank/DDBJ databases">
        <title>Vagococcus sp. isolated from poultry meat.</title>
        <authorList>
            <person name="Johansson P."/>
            <person name="Bjorkroth J."/>
        </authorList>
    </citation>
    <scope>NUCLEOTIDE SEQUENCE</scope>
    <source>
        <strain evidence="1">PNs007</strain>
    </source>
</reference>
<dbReference type="Gene3D" id="3.30.559.10">
    <property type="entry name" value="Chloramphenicol acetyltransferase-like domain"/>
    <property type="match status" value="1"/>
</dbReference>
<dbReference type="EMBL" id="JAPDSH010000004">
    <property type="protein sequence ID" value="MDF0479940.1"/>
    <property type="molecule type" value="Genomic_DNA"/>
</dbReference>
<dbReference type="InterPro" id="IPR023213">
    <property type="entry name" value="CAT-like_dom_sf"/>
</dbReference>
<dbReference type="Pfam" id="PF00302">
    <property type="entry name" value="CAT"/>
    <property type="match status" value="1"/>
</dbReference>
<accession>A0ABT5X1S9</accession>
<comment type="caution">
    <text evidence="1">The sequence shown here is derived from an EMBL/GenBank/DDBJ whole genome shotgun (WGS) entry which is preliminary data.</text>
</comment>
<dbReference type="PANTHER" id="PTHR38474">
    <property type="entry name" value="SLR0299 PROTEIN"/>
    <property type="match status" value="1"/>
</dbReference>
<dbReference type="SUPFAM" id="SSF52777">
    <property type="entry name" value="CoA-dependent acyltransferases"/>
    <property type="match status" value="1"/>
</dbReference>
<proteinExistence type="predicted"/>